<comment type="similarity">
    <text evidence="2">Belongs to the peptidase S26 family.</text>
</comment>
<reference evidence="5 6" key="1">
    <citation type="journal article" date="2019" name="Int. J. Syst. Evol. Microbiol.">
        <title>The Global Catalogue of Microorganisms (GCM) 10K type strain sequencing project: providing services to taxonomists for standard genome sequencing and annotation.</title>
        <authorList>
            <consortium name="The Broad Institute Genomics Platform"/>
            <consortium name="The Broad Institute Genome Sequencing Center for Infectious Disease"/>
            <person name="Wu L."/>
            <person name="Ma J."/>
        </authorList>
    </citation>
    <scope>NUCLEOTIDE SEQUENCE [LARGE SCALE GENOMIC DNA]</scope>
    <source>
        <strain evidence="5 6">JCM 6305</strain>
    </source>
</reference>
<sequence>MMRSRKPGARSLAGVAMLLGTVLAAAAVFRHRMIVVTVRGTSMAPTYRDGDRVLVRRTTRLVPGQVIVVEQPAPGGRWATVPLPRGARAAAMTARTWLIKRVTSVGTPPNDAVWLLGDNAEDSFDSRHMGWVPRPRVLGVVVRPRRPHRRSALPAERR</sequence>
<dbReference type="Pfam" id="PF00717">
    <property type="entry name" value="Peptidase_S24"/>
    <property type="match status" value="1"/>
</dbReference>
<evidence type="ECO:0000259" key="4">
    <source>
        <dbReference type="Pfam" id="PF10502"/>
    </source>
</evidence>
<dbReference type="CDD" id="cd06530">
    <property type="entry name" value="S26_SPase_I"/>
    <property type="match status" value="1"/>
</dbReference>
<organism evidence="5 6">
    <name type="scientific">Streptomyces macrosporus</name>
    <dbReference type="NCBI Taxonomy" id="44032"/>
    <lineage>
        <taxon>Bacteria</taxon>
        <taxon>Bacillati</taxon>
        <taxon>Actinomycetota</taxon>
        <taxon>Actinomycetes</taxon>
        <taxon>Kitasatosporales</taxon>
        <taxon>Streptomycetaceae</taxon>
        <taxon>Streptomyces</taxon>
    </lineage>
</organism>
<proteinExistence type="inferred from homology"/>
<feature type="domain" description="Peptidase S24/S26A/S26B/S26C" evidence="3">
    <location>
        <begin position="30"/>
        <end position="71"/>
    </location>
</feature>
<feature type="domain" description="Peptidase S26" evidence="4">
    <location>
        <begin position="109"/>
        <end position="142"/>
    </location>
</feature>
<dbReference type="SUPFAM" id="SSF51306">
    <property type="entry name" value="LexA/Signal peptidase"/>
    <property type="match status" value="1"/>
</dbReference>
<evidence type="ECO:0000256" key="1">
    <source>
        <dbReference type="ARBA" id="ARBA00004401"/>
    </source>
</evidence>
<dbReference type="Pfam" id="PF10502">
    <property type="entry name" value="Peptidase_S26"/>
    <property type="match status" value="1"/>
</dbReference>
<keyword evidence="6" id="KW-1185">Reference proteome</keyword>
<dbReference type="EMBL" id="BAAASZ010000030">
    <property type="protein sequence ID" value="GAA2454795.1"/>
    <property type="molecule type" value="Genomic_DNA"/>
</dbReference>
<evidence type="ECO:0000256" key="2">
    <source>
        <dbReference type="ARBA" id="ARBA00009370"/>
    </source>
</evidence>
<evidence type="ECO:0000259" key="3">
    <source>
        <dbReference type="Pfam" id="PF00717"/>
    </source>
</evidence>
<protein>
    <recommendedName>
        <fullName evidence="7">Signal peptidase I</fullName>
    </recommendedName>
</protein>
<dbReference type="Proteomes" id="UP001501638">
    <property type="component" value="Unassembled WGS sequence"/>
</dbReference>
<dbReference type="InterPro" id="IPR000223">
    <property type="entry name" value="Pept_S26A_signal_pept_1"/>
</dbReference>
<dbReference type="PANTHER" id="PTHR43390">
    <property type="entry name" value="SIGNAL PEPTIDASE I"/>
    <property type="match status" value="1"/>
</dbReference>
<dbReference type="InterPro" id="IPR019533">
    <property type="entry name" value="Peptidase_S26"/>
</dbReference>
<name>A0ABN3KBN1_9ACTN</name>
<dbReference type="Gene3D" id="2.10.109.10">
    <property type="entry name" value="Umud Fragment, subunit A"/>
    <property type="match status" value="1"/>
</dbReference>
<evidence type="ECO:0000313" key="5">
    <source>
        <dbReference type="EMBL" id="GAA2454795.1"/>
    </source>
</evidence>
<evidence type="ECO:0008006" key="7">
    <source>
        <dbReference type="Google" id="ProtNLM"/>
    </source>
</evidence>
<dbReference type="InterPro" id="IPR036286">
    <property type="entry name" value="LexA/Signal_pep-like_sf"/>
</dbReference>
<accession>A0ABN3KBN1</accession>
<dbReference type="PANTHER" id="PTHR43390:SF1">
    <property type="entry name" value="CHLOROPLAST PROCESSING PEPTIDASE"/>
    <property type="match status" value="1"/>
</dbReference>
<gene>
    <name evidence="5" type="ORF">GCM10010405_43370</name>
</gene>
<dbReference type="InterPro" id="IPR015927">
    <property type="entry name" value="Peptidase_S24_S26A/B/C"/>
</dbReference>
<comment type="subcellular location">
    <subcellularLocation>
        <location evidence="1">Cell membrane</location>
        <topology evidence="1">Single-pass type II membrane protein</topology>
    </subcellularLocation>
</comment>
<comment type="caution">
    <text evidence="5">The sequence shown here is derived from an EMBL/GenBank/DDBJ whole genome shotgun (WGS) entry which is preliminary data.</text>
</comment>
<evidence type="ECO:0000313" key="6">
    <source>
        <dbReference type="Proteomes" id="UP001501638"/>
    </source>
</evidence>